<organism evidence="2 3">
    <name type="scientific">Exilibacterium tricleocarpae</name>
    <dbReference type="NCBI Taxonomy" id="2591008"/>
    <lineage>
        <taxon>Bacteria</taxon>
        <taxon>Pseudomonadati</taxon>
        <taxon>Pseudomonadota</taxon>
        <taxon>Gammaproteobacteria</taxon>
        <taxon>Cellvibrionales</taxon>
        <taxon>Cellvibrionaceae</taxon>
        <taxon>Exilibacterium</taxon>
    </lineage>
</organism>
<dbReference type="InterPro" id="IPR021908">
    <property type="entry name" value="YfbK_C"/>
</dbReference>
<dbReference type="EMBL" id="VHSG01000013">
    <property type="protein sequence ID" value="TQV78086.1"/>
    <property type="molecule type" value="Genomic_DNA"/>
</dbReference>
<dbReference type="PROSITE" id="PS50234">
    <property type="entry name" value="VWFA"/>
    <property type="match status" value="1"/>
</dbReference>
<proteinExistence type="predicted"/>
<dbReference type="PANTHER" id="PTHR10579:SF43">
    <property type="entry name" value="ZINC FINGER (C3HC4-TYPE RING FINGER) FAMILY PROTEIN"/>
    <property type="match status" value="1"/>
</dbReference>
<gene>
    <name evidence="2" type="ORF">FKG94_13475</name>
</gene>
<dbReference type="InterPro" id="IPR002035">
    <property type="entry name" value="VWF_A"/>
</dbReference>
<dbReference type="Proteomes" id="UP000319732">
    <property type="component" value="Unassembled WGS sequence"/>
</dbReference>
<evidence type="ECO:0000313" key="3">
    <source>
        <dbReference type="Proteomes" id="UP000319732"/>
    </source>
</evidence>
<accession>A0A545TLN0</accession>
<dbReference type="SUPFAM" id="SSF53300">
    <property type="entry name" value="vWA-like"/>
    <property type="match status" value="1"/>
</dbReference>
<dbReference type="RefSeq" id="WP_142904865.1">
    <property type="nucleotide sequence ID" value="NZ_ML660094.1"/>
</dbReference>
<feature type="domain" description="VWFA" evidence="1">
    <location>
        <begin position="215"/>
        <end position="400"/>
    </location>
</feature>
<protein>
    <submittedName>
        <fullName evidence="2">VWA domain-containing protein</fullName>
    </submittedName>
</protein>
<dbReference type="AlphaFoldDB" id="A0A545TLN0"/>
<dbReference type="InterPro" id="IPR022156">
    <property type="entry name" value="Uncharacterised_YfbK_N"/>
</dbReference>
<dbReference type="PANTHER" id="PTHR10579">
    <property type="entry name" value="CALCIUM-ACTIVATED CHLORIDE CHANNEL REGULATOR"/>
    <property type="match status" value="1"/>
</dbReference>
<sequence length="582" mass="63365">MPNKTFLLTGLLLAAIGGCAVEQGAKQGAEDGEKEYTTVDLNTLPAQTDRAETAGAVAEPELALEEIVNSAEPRMSRPRSPQVASDHAAKTLVLPAPMPRPQEVDRENYLAMEDNPVKRAAEHPVSTFSVDVDTAAYSNIRRMIMREGRLPPGDAVKAEELINYFSYNYPVPTDTRQPFSITTEVAPSPWHAERLLLQVGLKGYQPATDNPPPANLVFLVDVSGSMQSPFKLELVKRSLRMLVNEMSARDRLALAVYAGAAGLVLESTPADRKLEILNAIDALEAGGSTNGGAGLQLAYNTARQHFIDGGINRVIIASDGDMNVGVVNHEQLKDLIRKNRESGIALTTLGFGTGNYNYALMEQLADVGNGNAAYIDSLKEAHKVLVKERHSTLHTIAKDVKIQIEFNPAQVAEYRLIGYENRLLRREDFRNDKVDAGDIGAGHTVTALYEIALVDSAGIQIDPLRYQQGERIAPTSENAELAFVRLRYKQPDADESQEVAVAVKAASIRGDIRQASANLRFAAAVAGYAQILRGGIHTGEFGYPQVAELAREARESDPNGYRAEFISLVELSQSLAQNLVQR</sequence>
<dbReference type="Gene3D" id="3.40.50.410">
    <property type="entry name" value="von Willebrand factor, type A domain"/>
    <property type="match status" value="1"/>
</dbReference>
<keyword evidence="3" id="KW-1185">Reference proteome</keyword>
<dbReference type="SMART" id="SM00327">
    <property type="entry name" value="VWA"/>
    <property type="match status" value="1"/>
</dbReference>
<dbReference type="CDD" id="cd01465">
    <property type="entry name" value="vWA_subgroup"/>
    <property type="match status" value="1"/>
</dbReference>
<dbReference type="Pfam" id="PF12450">
    <property type="entry name" value="vWF_A"/>
    <property type="match status" value="1"/>
</dbReference>
<dbReference type="OrthoDB" id="9805121at2"/>
<evidence type="ECO:0000313" key="2">
    <source>
        <dbReference type="EMBL" id="TQV78086.1"/>
    </source>
</evidence>
<evidence type="ECO:0000259" key="1">
    <source>
        <dbReference type="PROSITE" id="PS50234"/>
    </source>
</evidence>
<dbReference type="PROSITE" id="PS51257">
    <property type="entry name" value="PROKAR_LIPOPROTEIN"/>
    <property type="match status" value="1"/>
</dbReference>
<comment type="caution">
    <text evidence="2">The sequence shown here is derived from an EMBL/GenBank/DDBJ whole genome shotgun (WGS) entry which is preliminary data.</text>
</comment>
<dbReference type="Pfam" id="PF00092">
    <property type="entry name" value="VWA"/>
    <property type="match status" value="1"/>
</dbReference>
<dbReference type="InterPro" id="IPR051266">
    <property type="entry name" value="CLCR"/>
</dbReference>
<reference evidence="2 3" key="1">
    <citation type="submission" date="2019-06" db="EMBL/GenBank/DDBJ databases">
        <title>Whole genome sequence for Cellvibrionaceae sp. R142.</title>
        <authorList>
            <person name="Wang G."/>
        </authorList>
    </citation>
    <scope>NUCLEOTIDE SEQUENCE [LARGE SCALE GENOMIC DNA]</scope>
    <source>
        <strain evidence="2 3">R142</strain>
    </source>
</reference>
<dbReference type="InterPro" id="IPR036465">
    <property type="entry name" value="vWFA_dom_sf"/>
</dbReference>
<name>A0A545TLN0_9GAMM</name>
<dbReference type="Pfam" id="PF12034">
    <property type="entry name" value="YfbK_C"/>
    <property type="match status" value="1"/>
</dbReference>